<evidence type="ECO:0000259" key="4">
    <source>
        <dbReference type="Pfam" id="PF13545"/>
    </source>
</evidence>
<evidence type="ECO:0000313" key="5">
    <source>
        <dbReference type="EMBL" id="OYR17157.1"/>
    </source>
</evidence>
<dbReference type="OrthoDB" id="7506088at2"/>
<accession>A0A256FQN7</accession>
<evidence type="ECO:0000256" key="3">
    <source>
        <dbReference type="ARBA" id="ARBA00023163"/>
    </source>
</evidence>
<dbReference type="AlphaFoldDB" id="A0A256FQN7"/>
<dbReference type="InterPro" id="IPR014710">
    <property type="entry name" value="RmlC-like_jellyroll"/>
</dbReference>
<name>A0A256FQN7_9HYPH</name>
<proteinExistence type="predicted"/>
<keyword evidence="2" id="KW-0238">DNA-binding</keyword>
<dbReference type="EMBL" id="NNRK01000020">
    <property type="protein sequence ID" value="OYR17157.1"/>
    <property type="molecule type" value="Genomic_DNA"/>
</dbReference>
<protein>
    <submittedName>
        <fullName evidence="5">Cyclic nucleotide-binding domain protein</fullName>
    </submittedName>
</protein>
<evidence type="ECO:0000313" key="6">
    <source>
        <dbReference type="Proteomes" id="UP000216345"/>
    </source>
</evidence>
<dbReference type="GO" id="GO:0006355">
    <property type="term" value="P:regulation of DNA-templated transcription"/>
    <property type="evidence" value="ECO:0007669"/>
    <property type="project" value="InterPro"/>
</dbReference>
<evidence type="ECO:0000256" key="2">
    <source>
        <dbReference type="ARBA" id="ARBA00023125"/>
    </source>
</evidence>
<dbReference type="InterPro" id="IPR036390">
    <property type="entry name" value="WH_DNA-bd_sf"/>
</dbReference>
<dbReference type="Gene3D" id="1.10.10.10">
    <property type="entry name" value="Winged helix-like DNA-binding domain superfamily/Winged helix DNA-binding domain"/>
    <property type="match status" value="1"/>
</dbReference>
<dbReference type="SUPFAM" id="SSF46785">
    <property type="entry name" value="Winged helix' DNA-binding domain"/>
    <property type="match status" value="1"/>
</dbReference>
<dbReference type="SUPFAM" id="SSF51206">
    <property type="entry name" value="cAMP-binding domain-like"/>
    <property type="match status" value="1"/>
</dbReference>
<dbReference type="GO" id="GO:0003677">
    <property type="term" value="F:DNA binding"/>
    <property type="evidence" value="ECO:0007669"/>
    <property type="project" value="UniProtKB-KW"/>
</dbReference>
<dbReference type="Proteomes" id="UP000216345">
    <property type="component" value="Unassembled WGS sequence"/>
</dbReference>
<keyword evidence="1" id="KW-0805">Transcription regulation</keyword>
<keyword evidence="6" id="KW-1185">Reference proteome</keyword>
<dbReference type="InterPro" id="IPR012318">
    <property type="entry name" value="HTH_CRP"/>
</dbReference>
<keyword evidence="3" id="KW-0804">Transcription</keyword>
<feature type="domain" description="HTH crp-type" evidence="4">
    <location>
        <begin position="151"/>
        <end position="218"/>
    </location>
</feature>
<dbReference type="InterPro" id="IPR036388">
    <property type="entry name" value="WH-like_DNA-bd_sf"/>
</dbReference>
<dbReference type="Gene3D" id="2.60.120.10">
    <property type="entry name" value="Jelly Rolls"/>
    <property type="match status" value="1"/>
</dbReference>
<dbReference type="RefSeq" id="WP_094574864.1">
    <property type="nucleotide sequence ID" value="NZ_JBHEEL010000012.1"/>
</dbReference>
<gene>
    <name evidence="5" type="ORF">CEV32_4023</name>
</gene>
<comment type="caution">
    <text evidence="5">The sequence shown here is derived from an EMBL/GenBank/DDBJ whole genome shotgun (WGS) entry which is preliminary data.</text>
</comment>
<dbReference type="InterPro" id="IPR018490">
    <property type="entry name" value="cNMP-bd_dom_sf"/>
</dbReference>
<organism evidence="5 6">
    <name type="scientific">Brucella rhizosphaerae</name>
    <dbReference type="NCBI Taxonomy" id="571254"/>
    <lineage>
        <taxon>Bacteria</taxon>
        <taxon>Pseudomonadati</taxon>
        <taxon>Pseudomonadota</taxon>
        <taxon>Alphaproteobacteria</taxon>
        <taxon>Hyphomicrobiales</taxon>
        <taxon>Brucellaceae</taxon>
        <taxon>Brucella/Ochrobactrum group</taxon>
        <taxon>Brucella</taxon>
    </lineage>
</organism>
<dbReference type="Pfam" id="PF13545">
    <property type="entry name" value="HTH_Crp_2"/>
    <property type="match status" value="1"/>
</dbReference>
<sequence>MTFPQLQNMENQLLSLLSQADYDAIAGHARFLELPRGHILAQAGKEIEAVYFLTAGIGSVIVTTREGHRAEAGLFGFDGYVPTSAVAGVETSSYDVIMQVAGQGYAVTYDRFRERMETSRSFSRVMIRAIEAFSVQLASTAVTNAVHEINQRLARWLLMCDDRISGSEIALTHEFLSIMLAVRRPSVTTSLHVLEGLGLIRSLRNNIVIWDRKALEAYAGGAYGWAEQEYRRLMQDLNTKASVQPA</sequence>
<evidence type="ECO:0000256" key="1">
    <source>
        <dbReference type="ARBA" id="ARBA00023015"/>
    </source>
</evidence>
<reference evidence="5 6" key="1">
    <citation type="submission" date="2017-07" db="EMBL/GenBank/DDBJ databases">
        <title>Phylogenetic study on the rhizospheric bacterium Ochrobactrum sp. A44.</title>
        <authorList>
            <person name="Krzyzanowska D.M."/>
            <person name="Ossowicki A."/>
            <person name="Rajewska M."/>
            <person name="Maciag T."/>
            <person name="Kaczynski Z."/>
            <person name="Czerwicka M."/>
            <person name="Jafra S."/>
        </authorList>
    </citation>
    <scope>NUCLEOTIDE SEQUENCE [LARGE SCALE GENOMIC DNA]</scope>
    <source>
        <strain evidence="5 6">PR17</strain>
    </source>
</reference>